<keyword evidence="1" id="KW-1133">Transmembrane helix</keyword>
<gene>
    <name evidence="3" type="ORF">BJ984_003609</name>
</gene>
<dbReference type="Proteomes" id="UP000549913">
    <property type="component" value="Unassembled WGS sequence"/>
</dbReference>
<keyword evidence="1" id="KW-0472">Membrane</keyword>
<proteinExistence type="predicted"/>
<comment type="caution">
    <text evidence="3">The sequence shown here is derived from an EMBL/GenBank/DDBJ whole genome shotgun (WGS) entry which is preliminary data.</text>
</comment>
<feature type="domain" description="TadE-like" evidence="2">
    <location>
        <begin position="7"/>
        <end position="49"/>
    </location>
</feature>
<organism evidence="3 4">
    <name type="scientific">Herbiconiux flava</name>
    <dbReference type="NCBI Taxonomy" id="881268"/>
    <lineage>
        <taxon>Bacteria</taxon>
        <taxon>Bacillati</taxon>
        <taxon>Actinomycetota</taxon>
        <taxon>Actinomycetes</taxon>
        <taxon>Micrococcales</taxon>
        <taxon>Microbacteriaceae</taxon>
        <taxon>Herbiconiux</taxon>
    </lineage>
</organism>
<evidence type="ECO:0000259" key="2">
    <source>
        <dbReference type="Pfam" id="PF07811"/>
    </source>
</evidence>
<dbReference type="NCBIfam" id="NF041390">
    <property type="entry name" value="TadE_Rv3655c"/>
    <property type="match status" value="1"/>
</dbReference>
<sequence>MLRGETGSVTAEFAMVLPAAAIVLLTGLGLVQLGTVQVRLTDAAADAARLIGRGESADARVAAAQPGATMAVNRTGPVVCVTVSATVSAGAGPAFSFDGTGCALDDTRAPAP</sequence>
<evidence type="ECO:0000256" key="1">
    <source>
        <dbReference type="SAM" id="Phobius"/>
    </source>
</evidence>
<dbReference type="InterPro" id="IPR012495">
    <property type="entry name" value="TadE-like_dom"/>
</dbReference>
<evidence type="ECO:0000313" key="3">
    <source>
        <dbReference type="EMBL" id="NYD72451.1"/>
    </source>
</evidence>
<dbReference type="InterPro" id="IPR049790">
    <property type="entry name" value="Rv3655c/TadE"/>
</dbReference>
<dbReference type="EMBL" id="JACCBM010000001">
    <property type="protein sequence ID" value="NYD72451.1"/>
    <property type="molecule type" value="Genomic_DNA"/>
</dbReference>
<dbReference type="AlphaFoldDB" id="A0A852SUJ5"/>
<name>A0A852SUJ5_9MICO</name>
<keyword evidence="1" id="KW-0812">Transmembrane</keyword>
<dbReference type="Pfam" id="PF07811">
    <property type="entry name" value="TadE"/>
    <property type="match status" value="1"/>
</dbReference>
<accession>A0A852SUJ5</accession>
<feature type="transmembrane region" description="Helical" evidence="1">
    <location>
        <begin position="12"/>
        <end position="31"/>
    </location>
</feature>
<protein>
    <submittedName>
        <fullName evidence="3">Flp pilus assembly protein TadG</fullName>
    </submittedName>
</protein>
<evidence type="ECO:0000313" key="4">
    <source>
        <dbReference type="Proteomes" id="UP000549913"/>
    </source>
</evidence>
<keyword evidence="4" id="KW-1185">Reference proteome</keyword>
<reference evidence="3 4" key="1">
    <citation type="submission" date="2020-07" db="EMBL/GenBank/DDBJ databases">
        <title>Sequencing the genomes of 1000 actinobacteria strains.</title>
        <authorList>
            <person name="Klenk H.-P."/>
        </authorList>
    </citation>
    <scope>NUCLEOTIDE SEQUENCE [LARGE SCALE GENOMIC DNA]</scope>
    <source>
        <strain evidence="3 4">DSM 26474</strain>
    </source>
</reference>
<dbReference type="RefSeq" id="WP_179549210.1">
    <property type="nucleotide sequence ID" value="NZ_BSEW01000001.1"/>
</dbReference>